<dbReference type="Proteomes" id="UP001497512">
    <property type="component" value="Chromosome 5"/>
</dbReference>
<dbReference type="EMBL" id="OZ019897">
    <property type="protein sequence ID" value="CAK9225476.1"/>
    <property type="molecule type" value="Genomic_DNA"/>
</dbReference>
<accession>A0ABP0UM61</accession>
<reference evidence="2" key="1">
    <citation type="submission" date="2024-02" db="EMBL/GenBank/DDBJ databases">
        <authorList>
            <consortium name="ELIXIR-Norway"/>
            <consortium name="Elixir Norway"/>
        </authorList>
    </citation>
    <scope>NUCLEOTIDE SEQUENCE</scope>
</reference>
<organism evidence="2 3">
    <name type="scientific">Sphagnum troendelagicum</name>
    <dbReference type="NCBI Taxonomy" id="128251"/>
    <lineage>
        <taxon>Eukaryota</taxon>
        <taxon>Viridiplantae</taxon>
        <taxon>Streptophyta</taxon>
        <taxon>Embryophyta</taxon>
        <taxon>Bryophyta</taxon>
        <taxon>Sphagnophytina</taxon>
        <taxon>Sphagnopsida</taxon>
        <taxon>Sphagnales</taxon>
        <taxon>Sphagnaceae</taxon>
        <taxon>Sphagnum</taxon>
    </lineage>
</organism>
<feature type="domain" description="GEX2 N-terminal Ig-like" evidence="1">
    <location>
        <begin position="6"/>
        <end position="89"/>
    </location>
</feature>
<feature type="domain" description="GEX2 N-terminal Ig-like" evidence="1">
    <location>
        <begin position="114"/>
        <end position="199"/>
    </location>
</feature>
<proteinExistence type="predicted"/>
<gene>
    <name evidence="2" type="ORF">CSSPTR1EN2_LOCUS17590</name>
</gene>
<sequence>MFTTILSDAYNNPINKDTNGGLVTFWTWDTSITATTTGNPVLVSELSNLQMDVLGRIQIQFVMNTIGTFSFQIGKASIFIPGSPFNFTVLPGLVSMATTRASFLDYTTSVPVLLAGTMVSVTIAQVDSYNNVVQQTFLFNTQIVSALGGLALNIIINTTPATSQGLQNLTFAPTVAGTFALLIGNGVTNISNSPLTFTVTPGAIDAL</sequence>
<evidence type="ECO:0000259" key="1">
    <source>
        <dbReference type="Pfam" id="PF23616"/>
    </source>
</evidence>
<protein>
    <recommendedName>
        <fullName evidence="1">GEX2 N-terminal Ig-like domain-containing protein</fullName>
    </recommendedName>
</protein>
<evidence type="ECO:0000313" key="3">
    <source>
        <dbReference type="Proteomes" id="UP001497512"/>
    </source>
</evidence>
<dbReference type="Pfam" id="PF23616">
    <property type="entry name" value="Ig_GEX2_N"/>
    <property type="match status" value="2"/>
</dbReference>
<name>A0ABP0UM61_9BRYO</name>
<evidence type="ECO:0000313" key="2">
    <source>
        <dbReference type="EMBL" id="CAK9225476.1"/>
    </source>
</evidence>
<dbReference type="InterPro" id="IPR056434">
    <property type="entry name" value="Ig_GEX2_N"/>
</dbReference>
<keyword evidence="3" id="KW-1185">Reference proteome</keyword>